<dbReference type="Pfam" id="PF25437">
    <property type="entry name" value="BRWD1_N"/>
    <property type="match status" value="1"/>
</dbReference>
<dbReference type="Gene3D" id="1.20.920.10">
    <property type="entry name" value="Bromodomain-like"/>
    <property type="match status" value="1"/>
</dbReference>
<dbReference type="PANTHER" id="PTHR16266:SF17">
    <property type="entry name" value="BRWD3"/>
    <property type="match status" value="1"/>
</dbReference>
<evidence type="ECO:0000256" key="2">
    <source>
        <dbReference type="ARBA" id="ARBA00022737"/>
    </source>
</evidence>
<feature type="compositionally biased region" description="Low complexity" evidence="6">
    <location>
        <begin position="1469"/>
        <end position="1480"/>
    </location>
</feature>
<dbReference type="PRINTS" id="PR00320">
    <property type="entry name" value="GPROTEINBRPT"/>
</dbReference>
<dbReference type="InterPro" id="IPR001680">
    <property type="entry name" value="WD40_rpt"/>
</dbReference>
<accession>A0A2A2KFL3</accession>
<feature type="compositionally biased region" description="Acidic residues" evidence="6">
    <location>
        <begin position="1546"/>
        <end position="1556"/>
    </location>
</feature>
<feature type="region of interest" description="Disordered" evidence="6">
    <location>
        <begin position="1445"/>
        <end position="1639"/>
    </location>
</feature>
<evidence type="ECO:0000256" key="4">
    <source>
        <dbReference type="PROSITE-ProRule" id="PRU00035"/>
    </source>
</evidence>
<feature type="compositionally biased region" description="Polar residues" evidence="6">
    <location>
        <begin position="835"/>
        <end position="845"/>
    </location>
</feature>
<dbReference type="PROSITE" id="PS00678">
    <property type="entry name" value="WD_REPEATS_1"/>
    <property type="match status" value="2"/>
</dbReference>
<keyword evidence="2" id="KW-0677">Repeat</keyword>
<evidence type="ECO:0000256" key="1">
    <source>
        <dbReference type="ARBA" id="ARBA00022574"/>
    </source>
</evidence>
<feature type="compositionally biased region" description="Basic and acidic residues" evidence="6">
    <location>
        <begin position="723"/>
        <end position="740"/>
    </location>
</feature>
<keyword evidence="1 5" id="KW-0853">WD repeat</keyword>
<dbReference type="PANTHER" id="PTHR16266">
    <property type="entry name" value="WD REPEAT DOMAIN 9"/>
    <property type="match status" value="1"/>
</dbReference>
<dbReference type="SMART" id="SM00297">
    <property type="entry name" value="BROMO"/>
    <property type="match status" value="1"/>
</dbReference>
<keyword evidence="3 4" id="KW-0103">Bromodomain</keyword>
<dbReference type="EMBL" id="LIAE01008695">
    <property type="protein sequence ID" value="PAV72806.1"/>
    <property type="molecule type" value="Genomic_DNA"/>
</dbReference>
<dbReference type="GO" id="GO:0005634">
    <property type="term" value="C:nucleus"/>
    <property type="evidence" value="ECO:0007669"/>
    <property type="project" value="TreeGrafter"/>
</dbReference>
<dbReference type="GO" id="GO:0007010">
    <property type="term" value="P:cytoskeleton organization"/>
    <property type="evidence" value="ECO:0007669"/>
    <property type="project" value="TreeGrafter"/>
</dbReference>
<feature type="repeat" description="WD" evidence="5">
    <location>
        <begin position="383"/>
        <end position="415"/>
    </location>
</feature>
<organism evidence="8 9">
    <name type="scientific">Diploscapter pachys</name>
    <dbReference type="NCBI Taxonomy" id="2018661"/>
    <lineage>
        <taxon>Eukaryota</taxon>
        <taxon>Metazoa</taxon>
        <taxon>Ecdysozoa</taxon>
        <taxon>Nematoda</taxon>
        <taxon>Chromadorea</taxon>
        <taxon>Rhabditida</taxon>
        <taxon>Rhabditina</taxon>
        <taxon>Rhabditomorpha</taxon>
        <taxon>Rhabditoidea</taxon>
        <taxon>Rhabditidae</taxon>
        <taxon>Diploscapter</taxon>
    </lineage>
</organism>
<dbReference type="InterPro" id="IPR057451">
    <property type="entry name" value="BRWD/PHIP_AD"/>
</dbReference>
<dbReference type="InterPro" id="IPR036322">
    <property type="entry name" value="WD40_repeat_dom_sf"/>
</dbReference>
<feature type="compositionally biased region" description="Acidic residues" evidence="6">
    <location>
        <begin position="748"/>
        <end position="778"/>
    </location>
</feature>
<protein>
    <recommendedName>
        <fullName evidence="7">Bromo domain-containing protein</fullName>
    </recommendedName>
</protein>
<reference evidence="8 9" key="1">
    <citation type="journal article" date="2017" name="Curr. Biol.">
        <title>Genome architecture and evolution of a unichromosomal asexual nematode.</title>
        <authorList>
            <person name="Fradin H."/>
            <person name="Zegar C."/>
            <person name="Gutwein M."/>
            <person name="Lucas J."/>
            <person name="Kovtun M."/>
            <person name="Corcoran D."/>
            <person name="Baugh L.R."/>
            <person name="Kiontke K."/>
            <person name="Gunsalus K."/>
            <person name="Fitch D.H."/>
            <person name="Piano F."/>
        </authorList>
    </citation>
    <scope>NUCLEOTIDE SEQUENCE [LARGE SCALE GENOMIC DNA]</scope>
    <source>
        <strain evidence="8">PF1309</strain>
    </source>
</reference>
<name>A0A2A2KFL3_9BILA</name>
<sequence>MDKPLAAQPQPQPCTSGSRPSCSSSSPTNSTAAAETNTQPSQIDMAVLVLKWLQDSGYTEAANALEQGIDKGKIVPSRIDWTGKSHNQTCQQFLSRLHISNVPPLKQVISRLFDLVNKEVPLPLPNLPCTIIANPTTSLIRTHQSILPQNPAFRLLRRRISVKEKNNIRLLTSRELGRTIPFGRLPHSHFLQNLERHFRMLGHLAHAYCVAFDNNSQFVISGADDNLLKVWNVETGVLRYTFRGHSGEIADLSVSQCNRLLASGGVDKTVRIWSLKNGALLEVFRVHTAMLTRISFLPFVHDRVRYLVTCGYDCNVCFLPYDSQTLEFSSSPIHFNERDGSNQQRIISLCHSPSGAFVAAGDTVANICIYRVQANEVVRLSKFKAHSEKVDSLVWSSNGLQFASSSPDGVAKIWKWSCQKWTESSLVLSADELRKALESMPSSDNERSRNKLKYSVTILCWSNDNKHIVTAGNDKNLRVWDACSLAQLRVLTGHLDECFVLHPHPTYPNIVISCGHDGLLIVWDIEKGEIVKKFANTVDQSGHYALFDLVISSDGMSIAAVDACGQISLFGIGDNVIAKATPKQQFFNTDYMELIQDANGFVVDDRTGLAPHLMPPPILVDTDLTPYADEHQRRVPGKEGYPNEYEDICVWLSRSIIDPLPETARTQFNEESAALREHENEIYEVELAKQPVVQDVFVPLSNRELNRAKAKRAMQTTRAPPQRRREEEVITEEMARERTNEYLNAYDSENDENYSLSEDESNSEDAPSDGSDSSDPDFEAGGGTRTGRGGHESANEEPVVTTLSGRQVKRVDRNMESAAEAMARKERKKKQQRQNLVDDSSSQTSMDDEPGPSTSNQPAEKKEKKIRKRKDEWIRTFPSSFLLTQPHRFPYLPQLGDRVAYFRQGHEFYLELVERNQIYGIPPKMKRALDETAPVMENCLVEEVKYTRKPYRLTSVRLTQLDHDNKPTNKSWTVAYHDLDGCPDFVFLQQHYQKAMSYGFDEGSKIEAILDGNWWIGTVLKKEPQFENVPDSPWYSLIVKWDAGDDERLSPWDVQPLSKGRKSGDEVTLSDELQWAEYVWEAADWPVENAQLNVHQAYTYHTDRLLTAIHALTAMDELSLFYNPVDLSEFPIYPLYIDYPADLKTITERIQQNYYRRLLAIHQDIRYLAIAAEQFNEPTSPLVHNARVLVETLIRYSKDESITDVLVLYYSLAEGPADELIEYKRKQRTVRAVIDEEILQEAVQMHTDAATTSSAAETAKQPGWITESVRIFREIMRDRAANPFLDADQAAAHSQELMEELAECNLTTILEQLQNRRFQTPQEFFEQAKGTIHAWKRCLSDNKRSSIYQHTLTLDRLLQEKMRPVLDEFTRITQHYQLRLQEKRSLRSKNKRNRTPPYQTRSTDNAHRFDGPSTSNGIHLNGRRERESGYYKHLANEGYIDDYEGESAGSADRAAHSSSTRESSRRRGSSQQINGSSSTREIAIATRAQRQPTPQSSSRNKSRRERNRREAESELLDLMDDVEERLSHQEAQKQSRKARKRKSEAYDDELDEDEMPEERNGRKKTRRTNNKSVASHSHSRRATRAQISYAEADSDEAEQDDDNYEESEETEEEGNDDRGEEEERVYTSRSGRVARQRRY</sequence>
<feature type="domain" description="Bromo" evidence="7">
    <location>
        <begin position="1113"/>
        <end position="1183"/>
    </location>
</feature>
<feature type="repeat" description="WD" evidence="5">
    <location>
        <begin position="456"/>
        <end position="481"/>
    </location>
</feature>
<dbReference type="Gene3D" id="2.30.30.1040">
    <property type="match status" value="1"/>
</dbReference>
<dbReference type="CDD" id="cd00200">
    <property type="entry name" value="WD40"/>
    <property type="match status" value="1"/>
</dbReference>
<dbReference type="GO" id="GO:0008360">
    <property type="term" value="P:regulation of cell shape"/>
    <property type="evidence" value="ECO:0007669"/>
    <property type="project" value="TreeGrafter"/>
</dbReference>
<feature type="repeat" description="WD" evidence="5">
    <location>
        <begin position="242"/>
        <end position="283"/>
    </location>
</feature>
<dbReference type="OrthoDB" id="10265743at2759"/>
<feature type="region of interest" description="Disordered" evidence="6">
    <location>
        <begin position="1381"/>
        <end position="1424"/>
    </location>
</feature>
<dbReference type="InterPro" id="IPR052060">
    <property type="entry name" value="Bromo_WD_repeat"/>
</dbReference>
<dbReference type="GO" id="GO:0006357">
    <property type="term" value="P:regulation of transcription by RNA polymerase II"/>
    <property type="evidence" value="ECO:0007669"/>
    <property type="project" value="TreeGrafter"/>
</dbReference>
<dbReference type="SUPFAM" id="SSF47370">
    <property type="entry name" value="Bromodomain"/>
    <property type="match status" value="1"/>
</dbReference>
<feature type="region of interest" description="Disordered" evidence="6">
    <location>
        <begin position="708"/>
        <end position="868"/>
    </location>
</feature>
<evidence type="ECO:0000256" key="6">
    <source>
        <dbReference type="SAM" id="MobiDB-lite"/>
    </source>
</evidence>
<dbReference type="Pfam" id="PF25313">
    <property type="entry name" value="BRWD_AD"/>
    <property type="match status" value="1"/>
</dbReference>
<evidence type="ECO:0000313" key="9">
    <source>
        <dbReference type="Proteomes" id="UP000218231"/>
    </source>
</evidence>
<proteinExistence type="predicted"/>
<dbReference type="InterPro" id="IPR019775">
    <property type="entry name" value="WD40_repeat_CS"/>
</dbReference>
<feature type="region of interest" description="Disordered" evidence="6">
    <location>
        <begin position="1"/>
        <end position="38"/>
    </location>
</feature>
<gene>
    <name evidence="8" type="ORF">WR25_07195</name>
</gene>
<feature type="compositionally biased region" description="Acidic residues" evidence="6">
    <location>
        <begin position="1592"/>
        <end position="1623"/>
    </location>
</feature>
<dbReference type="Pfam" id="PF00439">
    <property type="entry name" value="Bromodomain"/>
    <property type="match status" value="1"/>
</dbReference>
<evidence type="ECO:0000313" key="8">
    <source>
        <dbReference type="EMBL" id="PAV72806.1"/>
    </source>
</evidence>
<dbReference type="PROSITE" id="PS50082">
    <property type="entry name" value="WD_REPEATS_2"/>
    <property type="match status" value="5"/>
</dbReference>
<dbReference type="SUPFAM" id="SSF50978">
    <property type="entry name" value="WD40 repeat-like"/>
    <property type="match status" value="1"/>
</dbReference>
<dbReference type="STRING" id="2018661.A0A2A2KFL3"/>
<dbReference type="InterPro" id="IPR057452">
    <property type="entry name" value="BRWD/PHIP_N"/>
</dbReference>
<dbReference type="PROSITE" id="PS50014">
    <property type="entry name" value="BROMODOMAIN_2"/>
    <property type="match status" value="1"/>
</dbReference>
<comment type="caution">
    <text evidence="8">The sequence shown here is derived from an EMBL/GenBank/DDBJ whole genome shotgun (WGS) entry which is preliminary data.</text>
</comment>
<dbReference type="Proteomes" id="UP000218231">
    <property type="component" value="Unassembled WGS sequence"/>
</dbReference>
<dbReference type="InterPro" id="IPR001487">
    <property type="entry name" value="Bromodomain"/>
</dbReference>
<keyword evidence="9" id="KW-1185">Reference proteome</keyword>
<dbReference type="Pfam" id="PF00400">
    <property type="entry name" value="WD40"/>
    <property type="match status" value="5"/>
</dbReference>
<dbReference type="InterPro" id="IPR036427">
    <property type="entry name" value="Bromodomain-like_sf"/>
</dbReference>
<feature type="repeat" description="WD" evidence="5">
    <location>
        <begin position="200"/>
        <end position="241"/>
    </location>
</feature>
<evidence type="ECO:0000259" key="7">
    <source>
        <dbReference type="PROSITE" id="PS50014"/>
    </source>
</evidence>
<evidence type="ECO:0000256" key="5">
    <source>
        <dbReference type="PROSITE-ProRule" id="PRU00221"/>
    </source>
</evidence>
<feature type="compositionally biased region" description="Low complexity" evidence="6">
    <location>
        <begin position="13"/>
        <end position="34"/>
    </location>
</feature>
<dbReference type="Gene3D" id="2.130.10.10">
    <property type="entry name" value="YVTN repeat-like/Quinoprotein amine dehydrogenase"/>
    <property type="match status" value="3"/>
</dbReference>
<dbReference type="PROSITE" id="PS50294">
    <property type="entry name" value="WD_REPEATS_REGION"/>
    <property type="match status" value="3"/>
</dbReference>
<feature type="repeat" description="WD" evidence="5">
    <location>
        <begin position="491"/>
        <end position="533"/>
    </location>
</feature>
<feature type="compositionally biased region" description="Acidic residues" evidence="6">
    <location>
        <begin position="1513"/>
        <end position="1523"/>
    </location>
</feature>
<feature type="compositionally biased region" description="Basic and acidic residues" evidence="6">
    <location>
        <begin position="1524"/>
        <end position="1533"/>
    </location>
</feature>
<dbReference type="InterPro" id="IPR020472">
    <property type="entry name" value="WD40_PAC1"/>
</dbReference>
<dbReference type="SMART" id="SM00320">
    <property type="entry name" value="WD40"/>
    <property type="match status" value="8"/>
</dbReference>
<feature type="compositionally biased region" description="Basic and acidic residues" evidence="6">
    <location>
        <begin position="859"/>
        <end position="868"/>
    </location>
</feature>
<dbReference type="InterPro" id="IPR015943">
    <property type="entry name" value="WD40/YVTN_repeat-like_dom_sf"/>
</dbReference>
<evidence type="ECO:0000256" key="3">
    <source>
        <dbReference type="ARBA" id="ARBA00023117"/>
    </source>
</evidence>